<feature type="binding site" evidence="11">
    <location>
        <begin position="137"/>
        <end position="138"/>
    </location>
    <ligand>
        <name>beta-D-galactose</name>
        <dbReference type="ChEBI" id="CHEBI:27667"/>
    </ligand>
</feature>
<dbReference type="GO" id="GO:0004034">
    <property type="term" value="F:aldose 1-epimerase activity"/>
    <property type="evidence" value="ECO:0007669"/>
    <property type="project" value="UniProtKB-EC"/>
</dbReference>
<evidence type="ECO:0000256" key="3">
    <source>
        <dbReference type="ARBA" id="ARBA00006206"/>
    </source>
</evidence>
<dbReference type="PANTHER" id="PTHR10091:SF0">
    <property type="entry name" value="GALACTOSE MUTAROTASE"/>
    <property type="match status" value="1"/>
</dbReference>
<dbReference type="Gene3D" id="2.70.98.10">
    <property type="match status" value="1"/>
</dbReference>
<protein>
    <recommendedName>
        <fullName evidence="8">Aldose 1-epimerase</fullName>
        <ecNumber evidence="8">5.1.3.3</ecNumber>
    </recommendedName>
</protein>
<dbReference type="InterPro" id="IPR008183">
    <property type="entry name" value="Aldose_1/G6P_1-epimerase"/>
</dbReference>
<reference evidence="12 13" key="1">
    <citation type="submission" date="2018-03" db="EMBL/GenBank/DDBJ databases">
        <title>Genomic Encyclopedia of Archaeal and Bacterial Type Strains, Phase II (KMG-II): from individual species to whole genera.</title>
        <authorList>
            <person name="Goeker M."/>
        </authorList>
    </citation>
    <scope>NUCLEOTIDE SEQUENCE [LARGE SCALE GENOMIC DNA]</scope>
    <source>
        <strain evidence="12 13">DSM 27929</strain>
    </source>
</reference>
<evidence type="ECO:0000256" key="11">
    <source>
        <dbReference type="PIRSR" id="PIRSR005096-3"/>
    </source>
</evidence>
<proteinExistence type="inferred from homology"/>
<comment type="pathway">
    <text evidence="2 8">Carbohydrate metabolism; hexose metabolism.</text>
</comment>
<dbReference type="AlphaFoldDB" id="A0A2T0WB83"/>
<evidence type="ECO:0000256" key="2">
    <source>
        <dbReference type="ARBA" id="ARBA00005028"/>
    </source>
</evidence>
<dbReference type="PANTHER" id="PTHR10091">
    <property type="entry name" value="ALDOSE-1-EPIMERASE"/>
    <property type="match status" value="1"/>
</dbReference>
<comment type="cofactor">
    <cofactor evidence="1">
        <name>Ca(2+)</name>
        <dbReference type="ChEBI" id="CHEBI:29108"/>
    </cofactor>
</comment>
<name>A0A2T0WB83_9BACT</name>
<dbReference type="PIRSF" id="PIRSF005096">
    <property type="entry name" value="GALM"/>
    <property type="match status" value="1"/>
</dbReference>
<dbReference type="InterPro" id="IPR047215">
    <property type="entry name" value="Galactose_mutarotase-like"/>
</dbReference>
<dbReference type="GO" id="GO:0033499">
    <property type="term" value="P:galactose catabolic process via UDP-galactose, Leloir pathway"/>
    <property type="evidence" value="ECO:0007669"/>
    <property type="project" value="TreeGrafter"/>
</dbReference>
<evidence type="ECO:0000256" key="5">
    <source>
        <dbReference type="ARBA" id="ARBA00022837"/>
    </source>
</evidence>
<dbReference type="OrthoDB" id="9779408at2"/>
<evidence type="ECO:0000256" key="9">
    <source>
        <dbReference type="PIRSR" id="PIRSR005096-1"/>
    </source>
</evidence>
<comment type="catalytic activity">
    <reaction evidence="8">
        <text>alpha-D-glucose = beta-D-glucose</text>
        <dbReference type="Rhea" id="RHEA:10264"/>
        <dbReference type="ChEBI" id="CHEBI:15903"/>
        <dbReference type="ChEBI" id="CHEBI:17925"/>
        <dbReference type="EC" id="5.1.3.3"/>
    </reaction>
</comment>
<dbReference type="Proteomes" id="UP000238157">
    <property type="component" value="Unassembled WGS sequence"/>
</dbReference>
<evidence type="ECO:0000256" key="10">
    <source>
        <dbReference type="PIRSR" id="PIRSR005096-2"/>
    </source>
</evidence>
<dbReference type="CDD" id="cd09019">
    <property type="entry name" value="galactose_mutarotase_like"/>
    <property type="match status" value="1"/>
</dbReference>
<dbReference type="GO" id="GO:0030246">
    <property type="term" value="F:carbohydrate binding"/>
    <property type="evidence" value="ECO:0007669"/>
    <property type="project" value="InterPro"/>
</dbReference>
<dbReference type="InterPro" id="IPR014718">
    <property type="entry name" value="GH-type_carb-bd"/>
</dbReference>
<keyword evidence="6 8" id="KW-0413">Isomerase</keyword>
<evidence type="ECO:0000256" key="4">
    <source>
        <dbReference type="ARBA" id="ARBA00011245"/>
    </source>
</evidence>
<organism evidence="12 13">
    <name type="scientific">Mongoliibacter ruber</name>
    <dbReference type="NCBI Taxonomy" id="1750599"/>
    <lineage>
        <taxon>Bacteria</taxon>
        <taxon>Pseudomonadati</taxon>
        <taxon>Bacteroidota</taxon>
        <taxon>Cytophagia</taxon>
        <taxon>Cytophagales</taxon>
        <taxon>Cyclobacteriaceae</taxon>
        <taxon>Mongoliibacter</taxon>
    </lineage>
</organism>
<dbReference type="NCBIfam" id="NF008277">
    <property type="entry name" value="PRK11055.1"/>
    <property type="match status" value="1"/>
</dbReference>
<dbReference type="SUPFAM" id="SSF74650">
    <property type="entry name" value="Galactose mutarotase-like"/>
    <property type="match status" value="1"/>
</dbReference>
<dbReference type="InterPro" id="IPR015443">
    <property type="entry name" value="Aldose_1-epimerase"/>
</dbReference>
<comment type="caution">
    <text evidence="12">The sequence shown here is derived from an EMBL/GenBank/DDBJ whole genome shotgun (WGS) entry which is preliminary data.</text>
</comment>
<gene>
    <name evidence="12" type="ORF">CLW00_12511</name>
</gene>
<accession>A0A2T0WB83</accession>
<dbReference type="EMBL" id="PVTR01000025">
    <property type="protein sequence ID" value="PRY83794.1"/>
    <property type="molecule type" value="Genomic_DNA"/>
</dbReference>
<evidence type="ECO:0000256" key="7">
    <source>
        <dbReference type="ARBA" id="ARBA00023277"/>
    </source>
</evidence>
<evidence type="ECO:0000256" key="6">
    <source>
        <dbReference type="ARBA" id="ARBA00023235"/>
    </source>
</evidence>
<feature type="active site" description="Proton donor" evidence="9">
    <location>
        <position position="237"/>
    </location>
</feature>
<feature type="active site" description="Proton acceptor" evidence="9">
    <location>
        <position position="367"/>
    </location>
</feature>
<sequence length="402" mass="45104">MNASMVKMPIMDRDVNMKYKMKNTKKLKSAIFLTFLIATIWGCTNNKSQEKEMVQENEKFEVEVKEVEVGNQKAKLFHIDNGQGMKVEISSFGGIITKILVPDKKGNSENIVLGYADLLGYDSNDYYFGAAIGRFGNRIAEGKFELDGNSYQLATNDGDNHLHGGMKGFNRVVWNADYEQKETSVLVKMSYTSIDGEEGYPGNLETTLSFEITDDNKILLEFKAQTDKPTVVNLTHHGYFNLSAMKEDVLEHQLTINAAKYTPVDDGLIPTGELKEVKETAFDFQTPHTIGARIGEVPGGYDHNFVVKENHSEELVKMAELYHQNSGRMMELYADSPAVQFYSGNFLDGKVTVDGVTYSQHMGLCLEPQTFPNAPNEPSFPTSRLNPGETYSHKIQYVFGVR</sequence>
<feature type="binding site" evidence="10">
    <location>
        <position position="302"/>
    </location>
    <ligand>
        <name>beta-D-galactose</name>
        <dbReference type="ChEBI" id="CHEBI:27667"/>
    </ligand>
</feature>
<evidence type="ECO:0000313" key="13">
    <source>
        <dbReference type="Proteomes" id="UP000238157"/>
    </source>
</evidence>
<dbReference type="Pfam" id="PF01263">
    <property type="entry name" value="Aldose_epim"/>
    <property type="match status" value="1"/>
</dbReference>
<comment type="similarity">
    <text evidence="3 8">Belongs to the aldose epimerase family.</text>
</comment>
<feature type="binding site" evidence="11">
    <location>
        <begin position="237"/>
        <end position="239"/>
    </location>
    <ligand>
        <name>beta-D-galactose</name>
        <dbReference type="ChEBI" id="CHEBI:27667"/>
    </ligand>
</feature>
<keyword evidence="7 8" id="KW-0119">Carbohydrate metabolism</keyword>
<keyword evidence="5" id="KW-0106">Calcium</keyword>
<dbReference type="EC" id="5.1.3.3" evidence="8"/>
<dbReference type="UniPathway" id="UPA00242"/>
<evidence type="ECO:0000256" key="1">
    <source>
        <dbReference type="ARBA" id="ARBA00001913"/>
    </source>
</evidence>
<evidence type="ECO:0000313" key="12">
    <source>
        <dbReference type="EMBL" id="PRY83794.1"/>
    </source>
</evidence>
<dbReference type="GO" id="GO:0006006">
    <property type="term" value="P:glucose metabolic process"/>
    <property type="evidence" value="ECO:0007669"/>
    <property type="project" value="TreeGrafter"/>
</dbReference>
<dbReference type="InterPro" id="IPR011013">
    <property type="entry name" value="Gal_mutarotase_sf_dom"/>
</dbReference>
<keyword evidence="13" id="KW-1185">Reference proteome</keyword>
<comment type="subunit">
    <text evidence="4">Monomer.</text>
</comment>
<evidence type="ECO:0000256" key="8">
    <source>
        <dbReference type="PIRNR" id="PIRNR005096"/>
    </source>
</evidence>